<organism evidence="1 2">
    <name type="scientific">Dentiscutata erythropus</name>
    <dbReference type="NCBI Taxonomy" id="1348616"/>
    <lineage>
        <taxon>Eukaryota</taxon>
        <taxon>Fungi</taxon>
        <taxon>Fungi incertae sedis</taxon>
        <taxon>Mucoromycota</taxon>
        <taxon>Glomeromycotina</taxon>
        <taxon>Glomeromycetes</taxon>
        <taxon>Diversisporales</taxon>
        <taxon>Gigasporaceae</taxon>
        <taxon>Dentiscutata</taxon>
    </lineage>
</organism>
<accession>A0A9N9K942</accession>
<protein>
    <submittedName>
        <fullName evidence="1">2439_t:CDS:1</fullName>
    </submittedName>
</protein>
<keyword evidence="2" id="KW-1185">Reference proteome</keyword>
<feature type="non-terminal residue" evidence="1">
    <location>
        <position position="90"/>
    </location>
</feature>
<comment type="caution">
    <text evidence="1">The sequence shown here is derived from an EMBL/GenBank/DDBJ whole genome shotgun (WGS) entry which is preliminary data.</text>
</comment>
<feature type="non-terminal residue" evidence="1">
    <location>
        <position position="1"/>
    </location>
</feature>
<proteinExistence type="predicted"/>
<dbReference type="AlphaFoldDB" id="A0A9N9K942"/>
<sequence length="90" mass="10074">LTLDKSQTKKILAKETSTKKISQKRKVSSDSYIVGSKSDSSAIEKNTSSIDRFKEPQCVQTLFDTSRRKADLEKLIKDTERLAPVCPSLP</sequence>
<reference evidence="1" key="1">
    <citation type="submission" date="2021-06" db="EMBL/GenBank/DDBJ databases">
        <authorList>
            <person name="Kallberg Y."/>
            <person name="Tangrot J."/>
            <person name="Rosling A."/>
        </authorList>
    </citation>
    <scope>NUCLEOTIDE SEQUENCE</scope>
    <source>
        <strain evidence="1">MA453B</strain>
    </source>
</reference>
<evidence type="ECO:0000313" key="2">
    <source>
        <dbReference type="Proteomes" id="UP000789405"/>
    </source>
</evidence>
<name>A0A9N9K942_9GLOM</name>
<evidence type="ECO:0000313" key="1">
    <source>
        <dbReference type="EMBL" id="CAG8817339.1"/>
    </source>
</evidence>
<gene>
    <name evidence="1" type="ORF">DERYTH_LOCUS26423</name>
</gene>
<dbReference type="EMBL" id="CAJVPY010055120">
    <property type="protein sequence ID" value="CAG8817339.1"/>
    <property type="molecule type" value="Genomic_DNA"/>
</dbReference>
<dbReference type="Proteomes" id="UP000789405">
    <property type="component" value="Unassembled WGS sequence"/>
</dbReference>